<protein>
    <submittedName>
        <fullName evidence="3">FHA domain-containing protein</fullName>
    </submittedName>
</protein>
<dbReference type="CDD" id="cd00060">
    <property type="entry name" value="FHA"/>
    <property type="match status" value="1"/>
</dbReference>
<dbReference type="InterPro" id="IPR008984">
    <property type="entry name" value="SMAD_FHA_dom_sf"/>
</dbReference>
<comment type="caution">
    <text evidence="3">The sequence shown here is derived from an EMBL/GenBank/DDBJ whole genome shotgun (WGS) entry which is preliminary data.</text>
</comment>
<dbReference type="Gene3D" id="2.60.200.20">
    <property type="match status" value="1"/>
</dbReference>
<evidence type="ECO:0000256" key="1">
    <source>
        <dbReference type="SAM" id="MobiDB-lite"/>
    </source>
</evidence>
<reference evidence="3" key="1">
    <citation type="submission" date="2020-03" db="EMBL/GenBank/DDBJ databases">
        <title>Roseovarius gahaiensis sp. nov., isolated from Gahai Saline Lake, China.</title>
        <authorList>
            <person name="Sun X."/>
        </authorList>
    </citation>
    <scope>NUCLEOTIDE SEQUENCE</scope>
    <source>
        <strain evidence="3">GH877</strain>
    </source>
</reference>
<dbReference type="InterPro" id="IPR000253">
    <property type="entry name" value="FHA_dom"/>
</dbReference>
<dbReference type="EMBL" id="JAAORB010000002">
    <property type="protein sequence ID" value="NHQ73240.1"/>
    <property type="molecule type" value="Genomic_DNA"/>
</dbReference>
<feature type="region of interest" description="Disordered" evidence="1">
    <location>
        <begin position="1"/>
        <end position="22"/>
    </location>
</feature>
<evidence type="ECO:0000313" key="4">
    <source>
        <dbReference type="Proteomes" id="UP000639775"/>
    </source>
</evidence>
<gene>
    <name evidence="3" type="ORF">HAT86_02020</name>
</gene>
<proteinExistence type="predicted"/>
<evidence type="ECO:0000313" key="3">
    <source>
        <dbReference type="EMBL" id="NHQ73240.1"/>
    </source>
</evidence>
<evidence type="ECO:0000259" key="2">
    <source>
        <dbReference type="PROSITE" id="PS50006"/>
    </source>
</evidence>
<feature type="compositionally biased region" description="Acidic residues" evidence="1">
    <location>
        <begin position="11"/>
        <end position="22"/>
    </location>
</feature>
<feature type="domain" description="FHA" evidence="2">
    <location>
        <begin position="112"/>
        <end position="166"/>
    </location>
</feature>
<dbReference type="AlphaFoldDB" id="A0A967BAX6"/>
<dbReference type="PROSITE" id="PS50006">
    <property type="entry name" value="FHA_DOMAIN"/>
    <property type="match status" value="1"/>
</dbReference>
<name>A0A967BAX6_9RHOB</name>
<dbReference type="SUPFAM" id="SSF49879">
    <property type="entry name" value="SMAD/FHA domain"/>
    <property type="match status" value="1"/>
</dbReference>
<dbReference type="RefSeq" id="WP_167192917.1">
    <property type="nucleotide sequence ID" value="NZ_JAAORB010000002.1"/>
</dbReference>
<organism evidence="3 4">
    <name type="scientific">Roseovarius gahaiensis</name>
    <dbReference type="NCBI Taxonomy" id="2716691"/>
    <lineage>
        <taxon>Bacteria</taxon>
        <taxon>Pseudomonadati</taxon>
        <taxon>Pseudomonadota</taxon>
        <taxon>Alphaproteobacteria</taxon>
        <taxon>Rhodobacterales</taxon>
        <taxon>Roseobacteraceae</taxon>
        <taxon>Roseovarius</taxon>
    </lineage>
</organism>
<keyword evidence="4" id="KW-1185">Reference proteome</keyword>
<sequence>MGKDKTSWLFDETDNDTGDDLGLGDESTGVFTESMQHSGDAPTHAYLGFGENEAETQFVPSTDKTEIYHGGVAGKYSEKAEFDDMVDPIVGWFVVVQGPGIGQSVNLGSGMNTIGRDPDERVALPFGDTLISSKDHVRVIYDDESREFLIAPGSGSNVTKIGTKIVATPQPLENYSLIRLSKQTHVRFVAFCNEDFDWSDVAENTDQK</sequence>
<accession>A0A967BAX6</accession>
<dbReference type="Proteomes" id="UP000639775">
    <property type="component" value="Unassembled WGS sequence"/>
</dbReference>